<feature type="transmembrane region" description="Helical" evidence="1">
    <location>
        <begin position="5"/>
        <end position="22"/>
    </location>
</feature>
<keyword evidence="1" id="KW-1133">Transmembrane helix</keyword>
<proteinExistence type="predicted"/>
<organism evidence="2 3">
    <name type="scientific">Phanerochaete carnosa (strain HHB-10118-sp)</name>
    <name type="common">White-rot fungus</name>
    <name type="synonym">Peniophora carnosa</name>
    <dbReference type="NCBI Taxonomy" id="650164"/>
    <lineage>
        <taxon>Eukaryota</taxon>
        <taxon>Fungi</taxon>
        <taxon>Dikarya</taxon>
        <taxon>Basidiomycota</taxon>
        <taxon>Agaricomycotina</taxon>
        <taxon>Agaricomycetes</taxon>
        <taxon>Polyporales</taxon>
        <taxon>Phanerochaetaceae</taxon>
        <taxon>Phanerochaete</taxon>
    </lineage>
</organism>
<dbReference type="HOGENOM" id="CLU_046025_16_2_1"/>
<dbReference type="InParanoid" id="K5W076"/>
<evidence type="ECO:0000313" key="2">
    <source>
        <dbReference type="EMBL" id="EKM52279.1"/>
    </source>
</evidence>
<keyword evidence="1" id="KW-0472">Membrane</keyword>
<gene>
    <name evidence="2" type="ORF">PHACADRAFT_100484</name>
</gene>
<dbReference type="PANTHER" id="PTHR40465:SF1">
    <property type="entry name" value="DUF6534 DOMAIN-CONTAINING PROTEIN"/>
    <property type="match status" value="1"/>
</dbReference>
<keyword evidence="1" id="KW-0812">Transmembrane</keyword>
<dbReference type="EMBL" id="JH930475">
    <property type="protein sequence ID" value="EKM52279.1"/>
    <property type="molecule type" value="Genomic_DNA"/>
</dbReference>
<dbReference type="KEGG" id="pco:PHACADRAFT_100484"/>
<accession>K5W076</accession>
<sequence length="124" mass="13928">LLGYLFNWCLHGALSVQVYLFYLSFPKDRTVTKALVYSVYLVECAQTLLVTHDAFNTYALHFGDIAVLESAQLEWLAVPIMSGVVSCAVQMFYAYRASVLSSSKLLGLCIAFVRCRLLHHPQFA</sequence>
<dbReference type="AlphaFoldDB" id="K5W076"/>
<reference evidence="2 3" key="1">
    <citation type="journal article" date="2012" name="BMC Genomics">
        <title>Comparative genomics of the white-rot fungi, Phanerochaete carnosa and P. chrysosporium, to elucidate the genetic basis of the distinct wood types they colonize.</title>
        <authorList>
            <person name="Suzuki H."/>
            <person name="MacDonald J."/>
            <person name="Syed K."/>
            <person name="Salamov A."/>
            <person name="Hori C."/>
            <person name="Aerts A."/>
            <person name="Henrissat B."/>
            <person name="Wiebenga A."/>
            <person name="vanKuyk P.A."/>
            <person name="Barry K."/>
            <person name="Lindquist E."/>
            <person name="LaButti K."/>
            <person name="Lapidus A."/>
            <person name="Lucas S."/>
            <person name="Coutinho P."/>
            <person name="Gong Y."/>
            <person name="Samejima M."/>
            <person name="Mahadevan R."/>
            <person name="Abou-Zaid M."/>
            <person name="de Vries R.P."/>
            <person name="Igarashi K."/>
            <person name="Yadav J.S."/>
            <person name="Grigoriev I.V."/>
            <person name="Master E.R."/>
        </authorList>
    </citation>
    <scope>NUCLEOTIDE SEQUENCE [LARGE SCALE GENOMIC DNA]</scope>
    <source>
        <strain evidence="2 3">HHB-10118-sp</strain>
    </source>
</reference>
<protein>
    <submittedName>
        <fullName evidence="2">Uncharacterized protein</fullName>
    </submittedName>
</protein>
<dbReference type="RefSeq" id="XP_007398631.1">
    <property type="nucleotide sequence ID" value="XM_007398569.1"/>
</dbReference>
<keyword evidence="3" id="KW-1185">Reference proteome</keyword>
<dbReference type="PANTHER" id="PTHR40465">
    <property type="entry name" value="CHROMOSOME 1, WHOLE GENOME SHOTGUN SEQUENCE"/>
    <property type="match status" value="1"/>
</dbReference>
<dbReference type="OrthoDB" id="2953893at2759"/>
<evidence type="ECO:0000313" key="3">
    <source>
        <dbReference type="Proteomes" id="UP000008370"/>
    </source>
</evidence>
<feature type="non-terminal residue" evidence="2">
    <location>
        <position position="1"/>
    </location>
</feature>
<dbReference type="GeneID" id="18907157"/>
<name>K5W076_PHACS</name>
<evidence type="ECO:0000256" key="1">
    <source>
        <dbReference type="SAM" id="Phobius"/>
    </source>
</evidence>
<dbReference type="Proteomes" id="UP000008370">
    <property type="component" value="Unassembled WGS sequence"/>
</dbReference>